<evidence type="ECO:0000256" key="14">
    <source>
        <dbReference type="SAM" id="MobiDB-lite"/>
    </source>
</evidence>
<dbReference type="InterPro" id="IPR009567">
    <property type="entry name" value="SARAF"/>
</dbReference>
<protein>
    <recommendedName>
        <fullName evidence="3">Store-operated calcium entry-associated regulatory factor</fullName>
    </recommendedName>
    <alternativeName>
        <fullName evidence="13">Transmembrane protein 66</fullName>
    </alternativeName>
</protein>
<feature type="compositionally biased region" description="Polar residues" evidence="14">
    <location>
        <begin position="228"/>
        <end position="238"/>
    </location>
</feature>
<evidence type="ECO:0000256" key="2">
    <source>
        <dbReference type="ARBA" id="ARBA00006833"/>
    </source>
</evidence>
<feature type="compositionally biased region" description="Low complexity" evidence="14">
    <location>
        <begin position="335"/>
        <end position="355"/>
    </location>
</feature>
<dbReference type="AlphaFoldDB" id="M2YLN5"/>
<evidence type="ECO:0000256" key="4">
    <source>
        <dbReference type="ARBA" id="ARBA00022448"/>
    </source>
</evidence>
<dbReference type="Proteomes" id="UP000016933">
    <property type="component" value="Unassembled WGS sequence"/>
</dbReference>
<keyword evidence="8" id="KW-0256">Endoplasmic reticulum</keyword>
<evidence type="ECO:0000256" key="5">
    <source>
        <dbReference type="ARBA" id="ARBA00022568"/>
    </source>
</evidence>
<evidence type="ECO:0000256" key="11">
    <source>
        <dbReference type="ARBA" id="ARBA00023065"/>
    </source>
</evidence>
<dbReference type="OrthoDB" id="20303at2759"/>
<keyword evidence="5" id="KW-0109">Calcium transport</keyword>
<dbReference type="PANTHER" id="PTHR15929">
    <property type="entry name" value="STORE-OPERATED CALCIUM ENTRY-ASSOCIATED REGULATORY FACTOR"/>
    <property type="match status" value="1"/>
</dbReference>
<evidence type="ECO:0000313" key="17">
    <source>
        <dbReference type="EMBL" id="EME42911.1"/>
    </source>
</evidence>
<dbReference type="EMBL" id="KB446540">
    <property type="protein sequence ID" value="EME42911.1"/>
    <property type="molecule type" value="Genomic_DNA"/>
</dbReference>
<dbReference type="HOGENOM" id="CLU_046802_1_0_1"/>
<keyword evidence="11" id="KW-0406">Ion transport</keyword>
<dbReference type="GO" id="GO:0005789">
    <property type="term" value="C:endoplasmic reticulum membrane"/>
    <property type="evidence" value="ECO:0007669"/>
    <property type="project" value="UniProtKB-SubCell"/>
</dbReference>
<name>M2YLN5_DOTSN</name>
<evidence type="ECO:0000256" key="13">
    <source>
        <dbReference type="ARBA" id="ARBA00031116"/>
    </source>
</evidence>
<evidence type="ECO:0000256" key="7">
    <source>
        <dbReference type="ARBA" id="ARBA00022729"/>
    </source>
</evidence>
<evidence type="ECO:0000256" key="16">
    <source>
        <dbReference type="SAM" id="SignalP"/>
    </source>
</evidence>
<evidence type="ECO:0000256" key="9">
    <source>
        <dbReference type="ARBA" id="ARBA00022837"/>
    </source>
</evidence>
<evidence type="ECO:0000256" key="6">
    <source>
        <dbReference type="ARBA" id="ARBA00022692"/>
    </source>
</evidence>
<keyword evidence="10 15" id="KW-1133">Transmembrane helix</keyword>
<dbReference type="PANTHER" id="PTHR15929:SF0">
    <property type="entry name" value="STORE-OPERATED CALCIUM ENTRY-ASSOCIATED REGULATORY FACTOR"/>
    <property type="match status" value="1"/>
</dbReference>
<dbReference type="STRING" id="675120.M2YLN5"/>
<evidence type="ECO:0000256" key="3">
    <source>
        <dbReference type="ARBA" id="ARBA00016584"/>
    </source>
</evidence>
<feature type="compositionally biased region" description="Low complexity" evidence="14">
    <location>
        <begin position="314"/>
        <end position="327"/>
    </location>
</feature>
<comment type="subcellular location">
    <subcellularLocation>
        <location evidence="1">Endoplasmic reticulum membrane</location>
        <topology evidence="1">Single-pass type I membrane protein</topology>
    </subcellularLocation>
</comment>
<proteinExistence type="inferred from homology"/>
<feature type="region of interest" description="Disordered" evidence="14">
    <location>
        <begin position="314"/>
        <end position="368"/>
    </location>
</feature>
<feature type="compositionally biased region" description="Low complexity" evidence="14">
    <location>
        <begin position="189"/>
        <end position="198"/>
    </location>
</feature>
<keyword evidence="7 16" id="KW-0732">Signal</keyword>
<evidence type="ECO:0000256" key="10">
    <source>
        <dbReference type="ARBA" id="ARBA00022989"/>
    </source>
</evidence>
<evidence type="ECO:0000256" key="8">
    <source>
        <dbReference type="ARBA" id="ARBA00022824"/>
    </source>
</evidence>
<comment type="similarity">
    <text evidence="2">Belongs to the SARAF family.</text>
</comment>
<keyword evidence="18" id="KW-1185">Reference proteome</keyword>
<feature type="region of interest" description="Disordered" evidence="14">
    <location>
        <begin position="189"/>
        <end position="295"/>
    </location>
</feature>
<feature type="signal peptide" evidence="16">
    <location>
        <begin position="1"/>
        <end position="18"/>
    </location>
</feature>
<evidence type="ECO:0000256" key="15">
    <source>
        <dbReference type="SAM" id="Phobius"/>
    </source>
</evidence>
<keyword evidence="12 15" id="KW-0472">Membrane</keyword>
<dbReference type="GO" id="GO:2001256">
    <property type="term" value="P:regulation of store-operated calcium entry"/>
    <property type="evidence" value="ECO:0007669"/>
    <property type="project" value="InterPro"/>
</dbReference>
<feature type="compositionally biased region" description="Gly residues" evidence="14">
    <location>
        <begin position="199"/>
        <end position="208"/>
    </location>
</feature>
<accession>M2YLN5</accession>
<sequence length="368" mass="39501">MYLIGYLTLLALTPPSLAYYSKQKDAVKLSSIKTLTLRDGALTSARRVEPIPQLTCIGGNAKGLYDVDVMRCTNAGSEYGAEDIQWTCKASLPPEFKLGSTDVICEGYENPDDPHILKGSCGVEYRLILTPQGEEKYRDRINNKAWRSKNRSGDESSLGDGLATTLFWIIFAAIVCVILYSIFTGADTNGGRRPANGRRAGGAYWGGGDDNDDPPPPYTPRGEPGDKSSGSWTPSQVARLQGLESAARTKGSYYTSRHETRSELSDYSSSGQPKHKSTSSGSSSQHQPWRPGFWSGTAAGTAAGYAAGSWNANRQARAQEARNAYARPGPSNYNAPSSHGSWAAGSSSSPAPSSSRQESTGFGGTRRR</sequence>
<feature type="chain" id="PRO_5004030047" description="Store-operated calcium entry-associated regulatory factor" evidence="16">
    <location>
        <begin position="19"/>
        <end position="368"/>
    </location>
</feature>
<keyword evidence="9" id="KW-0106">Calcium</keyword>
<reference evidence="18" key="1">
    <citation type="journal article" date="2012" name="PLoS Genet.">
        <title>The genomes of the fungal plant pathogens Cladosporium fulvum and Dothistroma septosporum reveal adaptation to different hosts and lifestyles but also signatures of common ancestry.</title>
        <authorList>
            <person name="de Wit P.J.G.M."/>
            <person name="van der Burgt A."/>
            <person name="Oekmen B."/>
            <person name="Stergiopoulos I."/>
            <person name="Abd-Elsalam K.A."/>
            <person name="Aerts A.L."/>
            <person name="Bahkali A.H."/>
            <person name="Beenen H.G."/>
            <person name="Chettri P."/>
            <person name="Cox M.P."/>
            <person name="Datema E."/>
            <person name="de Vries R.P."/>
            <person name="Dhillon B."/>
            <person name="Ganley A.R."/>
            <person name="Griffiths S.A."/>
            <person name="Guo Y."/>
            <person name="Hamelin R.C."/>
            <person name="Henrissat B."/>
            <person name="Kabir M.S."/>
            <person name="Jashni M.K."/>
            <person name="Kema G."/>
            <person name="Klaubauf S."/>
            <person name="Lapidus A."/>
            <person name="Levasseur A."/>
            <person name="Lindquist E."/>
            <person name="Mehrabi R."/>
            <person name="Ohm R.A."/>
            <person name="Owen T.J."/>
            <person name="Salamov A."/>
            <person name="Schwelm A."/>
            <person name="Schijlen E."/>
            <person name="Sun H."/>
            <person name="van den Burg H.A."/>
            <person name="van Ham R.C.H.J."/>
            <person name="Zhang S."/>
            <person name="Goodwin S.B."/>
            <person name="Grigoriev I.V."/>
            <person name="Collemare J."/>
            <person name="Bradshaw R.E."/>
        </authorList>
    </citation>
    <scope>NUCLEOTIDE SEQUENCE [LARGE SCALE GENOMIC DNA]</scope>
    <source>
        <strain evidence="18">NZE10 / CBS 128990</strain>
    </source>
</reference>
<dbReference type="eggNOG" id="ENOG502QT6Y">
    <property type="taxonomic scope" value="Eukaryota"/>
</dbReference>
<evidence type="ECO:0000313" key="18">
    <source>
        <dbReference type="Proteomes" id="UP000016933"/>
    </source>
</evidence>
<evidence type="ECO:0000256" key="12">
    <source>
        <dbReference type="ARBA" id="ARBA00023136"/>
    </source>
</evidence>
<evidence type="ECO:0000256" key="1">
    <source>
        <dbReference type="ARBA" id="ARBA00004115"/>
    </source>
</evidence>
<reference evidence="17 18" key="2">
    <citation type="journal article" date="2012" name="PLoS Pathog.">
        <title>Diverse lifestyles and strategies of plant pathogenesis encoded in the genomes of eighteen Dothideomycetes fungi.</title>
        <authorList>
            <person name="Ohm R.A."/>
            <person name="Feau N."/>
            <person name="Henrissat B."/>
            <person name="Schoch C.L."/>
            <person name="Horwitz B.A."/>
            <person name="Barry K.W."/>
            <person name="Condon B.J."/>
            <person name="Copeland A.C."/>
            <person name="Dhillon B."/>
            <person name="Glaser F."/>
            <person name="Hesse C.N."/>
            <person name="Kosti I."/>
            <person name="LaButti K."/>
            <person name="Lindquist E.A."/>
            <person name="Lucas S."/>
            <person name="Salamov A.A."/>
            <person name="Bradshaw R.E."/>
            <person name="Ciuffetti L."/>
            <person name="Hamelin R.C."/>
            <person name="Kema G.H.J."/>
            <person name="Lawrence C."/>
            <person name="Scott J.A."/>
            <person name="Spatafora J.W."/>
            <person name="Turgeon B.G."/>
            <person name="de Wit P.J.G.M."/>
            <person name="Zhong S."/>
            <person name="Goodwin S.B."/>
            <person name="Grigoriev I.V."/>
        </authorList>
    </citation>
    <scope>NUCLEOTIDE SEQUENCE [LARGE SCALE GENOMIC DNA]</scope>
    <source>
        <strain evidence="18">NZE10 / CBS 128990</strain>
    </source>
</reference>
<dbReference type="Pfam" id="PF06682">
    <property type="entry name" value="SARAF"/>
    <property type="match status" value="1"/>
</dbReference>
<dbReference type="GO" id="GO:0006816">
    <property type="term" value="P:calcium ion transport"/>
    <property type="evidence" value="ECO:0007669"/>
    <property type="project" value="UniProtKB-KW"/>
</dbReference>
<organism evidence="17 18">
    <name type="scientific">Dothistroma septosporum (strain NZE10 / CBS 128990)</name>
    <name type="common">Red band needle blight fungus</name>
    <name type="synonym">Mycosphaerella pini</name>
    <dbReference type="NCBI Taxonomy" id="675120"/>
    <lineage>
        <taxon>Eukaryota</taxon>
        <taxon>Fungi</taxon>
        <taxon>Dikarya</taxon>
        <taxon>Ascomycota</taxon>
        <taxon>Pezizomycotina</taxon>
        <taxon>Dothideomycetes</taxon>
        <taxon>Dothideomycetidae</taxon>
        <taxon>Mycosphaerellales</taxon>
        <taxon>Mycosphaerellaceae</taxon>
        <taxon>Dothistroma</taxon>
    </lineage>
</organism>
<feature type="transmembrane region" description="Helical" evidence="15">
    <location>
        <begin position="165"/>
        <end position="183"/>
    </location>
</feature>
<gene>
    <name evidence="17" type="ORF">DOTSEDRAFT_72371</name>
</gene>
<keyword evidence="6 15" id="KW-0812">Transmembrane</keyword>
<dbReference type="OMA" id="WSCEATL"/>
<keyword evidence="4" id="KW-0813">Transport</keyword>